<organism evidence="1 2">
    <name type="scientific">Nematostella vectensis</name>
    <name type="common">Starlet sea anemone</name>
    <dbReference type="NCBI Taxonomy" id="45351"/>
    <lineage>
        <taxon>Eukaryota</taxon>
        <taxon>Metazoa</taxon>
        <taxon>Cnidaria</taxon>
        <taxon>Anthozoa</taxon>
        <taxon>Hexacorallia</taxon>
        <taxon>Actiniaria</taxon>
        <taxon>Edwardsiidae</taxon>
        <taxon>Nematostella</taxon>
    </lineage>
</organism>
<proteinExistence type="predicted"/>
<gene>
    <name evidence="1" type="ORF">NEMVEDRAFT_v1g244223</name>
</gene>
<dbReference type="OMA" id="LEISQIW"/>
<keyword evidence="2" id="KW-1185">Reference proteome</keyword>
<evidence type="ECO:0000313" key="1">
    <source>
        <dbReference type="EMBL" id="EDO38754.1"/>
    </source>
</evidence>
<dbReference type="Proteomes" id="UP000001593">
    <property type="component" value="Unassembled WGS sequence"/>
</dbReference>
<dbReference type="AlphaFoldDB" id="A7SC08"/>
<dbReference type="EMBL" id="DS469620">
    <property type="protein sequence ID" value="EDO38754.1"/>
    <property type="molecule type" value="Genomic_DNA"/>
</dbReference>
<dbReference type="OrthoDB" id="5948967at2759"/>
<dbReference type="InParanoid" id="A7SC08"/>
<sequence length="228" mass="26509">MALGIQCVDSLAMRFSLHGIEDPYVRKSSFCFSWSEPFDLDSVAGKLTNPKRSHSLPSKLTTKKQDERKIERETFQERQILRNQTYEGNLLKRASLEISQIWKHQTRPCVKYANATTSKDIDSFEEESSDEELCELMAERENIPVTHELGKRSYDMDARKVEMCEKRSMEPVRRKRYLEELETSPGNEIKRPRPRLDFEKVRLSRTNLIEKSAAVETFAPIIASDSED</sequence>
<dbReference type="HOGENOM" id="CLU_1216035_0_0_1"/>
<evidence type="ECO:0000313" key="2">
    <source>
        <dbReference type="Proteomes" id="UP000001593"/>
    </source>
</evidence>
<protein>
    <submittedName>
        <fullName evidence="1">Uncharacterized protein</fullName>
    </submittedName>
</protein>
<name>A7SC08_NEMVE</name>
<dbReference type="KEGG" id="nve:5510333"/>
<reference evidence="1 2" key="1">
    <citation type="journal article" date="2007" name="Science">
        <title>Sea anemone genome reveals ancestral eumetazoan gene repertoire and genomic organization.</title>
        <authorList>
            <person name="Putnam N.H."/>
            <person name="Srivastava M."/>
            <person name="Hellsten U."/>
            <person name="Dirks B."/>
            <person name="Chapman J."/>
            <person name="Salamov A."/>
            <person name="Terry A."/>
            <person name="Shapiro H."/>
            <person name="Lindquist E."/>
            <person name="Kapitonov V.V."/>
            <person name="Jurka J."/>
            <person name="Genikhovich G."/>
            <person name="Grigoriev I.V."/>
            <person name="Lucas S.M."/>
            <person name="Steele R.E."/>
            <person name="Finnerty J.R."/>
            <person name="Technau U."/>
            <person name="Martindale M.Q."/>
            <person name="Rokhsar D.S."/>
        </authorList>
    </citation>
    <scope>NUCLEOTIDE SEQUENCE [LARGE SCALE GENOMIC DNA]</scope>
    <source>
        <strain evidence="2">CH2 X CH6</strain>
    </source>
</reference>
<accession>A7SC08</accession>